<evidence type="ECO:0000256" key="1">
    <source>
        <dbReference type="ARBA" id="ARBA00006814"/>
    </source>
</evidence>
<keyword evidence="3" id="KW-0064">Aspartyl protease</keyword>
<evidence type="ECO:0000313" key="6">
    <source>
        <dbReference type="Proteomes" id="UP000778578"/>
    </source>
</evidence>
<keyword evidence="6" id="KW-1185">Reference proteome</keyword>
<gene>
    <name evidence="5" type="ORF">K7862_01185</name>
</gene>
<keyword evidence="2 5" id="KW-0645">Protease</keyword>
<evidence type="ECO:0000256" key="4">
    <source>
        <dbReference type="ARBA" id="ARBA00022801"/>
    </source>
</evidence>
<evidence type="ECO:0000256" key="3">
    <source>
        <dbReference type="ARBA" id="ARBA00022750"/>
    </source>
</evidence>
<comment type="similarity">
    <text evidence="1">Belongs to the peptidase A31 family.</text>
</comment>
<dbReference type="NCBIfam" id="TIGR00072">
    <property type="entry name" value="hydrog_prot"/>
    <property type="match status" value="1"/>
</dbReference>
<evidence type="ECO:0000313" key="5">
    <source>
        <dbReference type="EMBL" id="MBY8876255.1"/>
    </source>
</evidence>
<dbReference type="SUPFAM" id="SSF53163">
    <property type="entry name" value="HybD-like"/>
    <property type="match status" value="1"/>
</dbReference>
<dbReference type="GO" id="GO:0008233">
    <property type="term" value="F:peptidase activity"/>
    <property type="evidence" value="ECO:0007669"/>
    <property type="project" value="UniProtKB-KW"/>
</dbReference>
<protein>
    <submittedName>
        <fullName evidence="5">Hydrogenase maturation protease</fullName>
    </submittedName>
</protein>
<accession>A0ABS7Q1C6</accession>
<reference evidence="5 6" key="1">
    <citation type="submission" date="2021-08" db="EMBL/GenBank/DDBJ databases">
        <title>WGS of actinomycetes from Thailand.</title>
        <authorList>
            <person name="Thawai C."/>
        </authorList>
    </citation>
    <scope>NUCLEOTIDE SEQUENCE [LARGE SCALE GENOMIC DNA]</scope>
    <source>
        <strain evidence="5 6">PLK6-54</strain>
    </source>
</reference>
<name>A0ABS7Q1C6_9ACTN</name>
<dbReference type="InterPro" id="IPR023430">
    <property type="entry name" value="Pept_HybD-like_dom_sf"/>
</dbReference>
<organism evidence="5 6">
    <name type="scientific">Actinacidiphila acidipaludis</name>
    <dbReference type="NCBI Taxonomy" id="2873382"/>
    <lineage>
        <taxon>Bacteria</taxon>
        <taxon>Bacillati</taxon>
        <taxon>Actinomycetota</taxon>
        <taxon>Actinomycetes</taxon>
        <taxon>Kitasatosporales</taxon>
        <taxon>Streptomycetaceae</taxon>
        <taxon>Actinacidiphila</taxon>
    </lineage>
</organism>
<dbReference type="GO" id="GO:0006508">
    <property type="term" value="P:proteolysis"/>
    <property type="evidence" value="ECO:0007669"/>
    <property type="project" value="UniProtKB-KW"/>
</dbReference>
<dbReference type="PANTHER" id="PTHR30302">
    <property type="entry name" value="HYDROGENASE 1 MATURATION PROTEASE"/>
    <property type="match status" value="1"/>
</dbReference>
<dbReference type="EMBL" id="JAINZZ010000001">
    <property type="protein sequence ID" value="MBY8876255.1"/>
    <property type="molecule type" value="Genomic_DNA"/>
</dbReference>
<dbReference type="InterPro" id="IPR000671">
    <property type="entry name" value="Peptidase_A31"/>
</dbReference>
<dbReference type="RefSeq" id="WP_222959521.1">
    <property type="nucleotide sequence ID" value="NZ_JAINZZ010000001.1"/>
</dbReference>
<dbReference type="PANTHER" id="PTHR30302:SF1">
    <property type="entry name" value="HYDROGENASE 2 MATURATION PROTEASE"/>
    <property type="match status" value="1"/>
</dbReference>
<dbReference type="Gene3D" id="3.40.50.1450">
    <property type="entry name" value="HybD-like"/>
    <property type="match status" value="1"/>
</dbReference>
<keyword evidence="4" id="KW-0378">Hydrolase</keyword>
<dbReference type="CDD" id="cd00518">
    <property type="entry name" value="H2MP"/>
    <property type="match status" value="1"/>
</dbReference>
<dbReference type="Pfam" id="PF01750">
    <property type="entry name" value="HycI"/>
    <property type="match status" value="1"/>
</dbReference>
<evidence type="ECO:0000256" key="2">
    <source>
        <dbReference type="ARBA" id="ARBA00022670"/>
    </source>
</evidence>
<sequence length="179" mass="18237">MDPDAAGAPRICVIGVGSRFRRDDAAGWAVVARLGRPADRHLLPPGTQLHVCDGDPARLVAFWEGADLAVVADAARAVPARPGTVHRLRFGDGRPAGLPATTSSHGFGLADALGLAASLGRLPRRLVVYAIEAGDMSYGTGLSLPVAAAVRVVAAGIRRDLAAAAGARPGAVAGQPCRE</sequence>
<proteinExistence type="inferred from homology"/>
<comment type="caution">
    <text evidence="5">The sequence shown here is derived from an EMBL/GenBank/DDBJ whole genome shotgun (WGS) entry which is preliminary data.</text>
</comment>
<dbReference type="Proteomes" id="UP000778578">
    <property type="component" value="Unassembled WGS sequence"/>
</dbReference>